<dbReference type="InterPro" id="IPR013022">
    <property type="entry name" value="Xyl_isomerase-like_TIM-brl"/>
</dbReference>
<feature type="domain" description="Xylose isomerase-like TIM barrel" evidence="1">
    <location>
        <begin position="30"/>
        <end position="273"/>
    </location>
</feature>
<evidence type="ECO:0000313" key="3">
    <source>
        <dbReference type="Proteomes" id="UP001143347"/>
    </source>
</evidence>
<dbReference type="RefSeq" id="WP_266061217.1">
    <property type="nucleotide sequence ID" value="NZ_JAPKFM010000006.1"/>
</dbReference>
<dbReference type="SUPFAM" id="SSF51658">
    <property type="entry name" value="Xylose isomerase-like"/>
    <property type="match status" value="1"/>
</dbReference>
<accession>A0A9X3D5C3</accession>
<dbReference type="EMBL" id="JAPKFM010000006">
    <property type="protein sequence ID" value="MCX2964081.1"/>
    <property type="molecule type" value="Genomic_DNA"/>
</dbReference>
<proteinExistence type="predicted"/>
<dbReference type="InterPro" id="IPR036237">
    <property type="entry name" value="Xyl_isomerase-like_sf"/>
</dbReference>
<name>A0A9X3D5C3_9ACTN</name>
<dbReference type="Pfam" id="PF01261">
    <property type="entry name" value="AP_endonuc_2"/>
    <property type="match status" value="1"/>
</dbReference>
<dbReference type="Gene3D" id="3.20.20.150">
    <property type="entry name" value="Divalent-metal-dependent TIM barrel enzymes"/>
    <property type="match status" value="1"/>
</dbReference>
<dbReference type="InterPro" id="IPR050312">
    <property type="entry name" value="IolE/XylAMocC-like"/>
</dbReference>
<gene>
    <name evidence="2" type="ORF">OSB52_08235</name>
</gene>
<dbReference type="Proteomes" id="UP001143347">
    <property type="component" value="Unassembled WGS sequence"/>
</dbReference>
<keyword evidence="2" id="KW-0413">Isomerase</keyword>
<protein>
    <submittedName>
        <fullName evidence="2">Sugar phosphate isomerase/epimerase</fullName>
    </submittedName>
</protein>
<dbReference type="PANTHER" id="PTHR12110">
    <property type="entry name" value="HYDROXYPYRUVATE ISOMERASE"/>
    <property type="match status" value="1"/>
</dbReference>
<evidence type="ECO:0000313" key="2">
    <source>
        <dbReference type="EMBL" id="MCX2964081.1"/>
    </source>
</evidence>
<comment type="caution">
    <text evidence="2">The sequence shown here is derived from an EMBL/GenBank/DDBJ whole genome shotgun (WGS) entry which is preliminary data.</text>
</comment>
<dbReference type="PANTHER" id="PTHR12110:SF41">
    <property type="entry name" value="INOSOSE DEHYDRATASE"/>
    <property type="match status" value="1"/>
</dbReference>
<dbReference type="AlphaFoldDB" id="A0A9X3D5C3"/>
<sequence length="301" mass="33694">MSNIVVGSAPDSWGVWFPDDPQQTPYTRFLDEVAASGYEWIELGPFGYLPTDPKQLLDELGERGLKLSAGTVFEHLHQDNSWDAVWTQIEDVAKLTAAVGGKHVVVIPEMWRDPATGDVLEDRDLTEEQWRKKTEGMDELGKAMFEKYGVRAQYHPHADSHVDTEENIYRFLENTDGEFVNLCLDTGHVSYCGGDNLAIIRNHPERIGYLHLKQVDETVRAKVAADDLPFGEAVRLGAMTEPPRGIPEMPPLLEAVADLDVDIFAIVEQDMYPCSPESPLPIAQRTQKYLGSCGVPAVRFR</sequence>
<keyword evidence="3" id="KW-1185">Reference proteome</keyword>
<reference evidence="2" key="1">
    <citation type="submission" date="2022-10" db="EMBL/GenBank/DDBJ databases">
        <title>WGS of marine actinomycetes from Thailand.</title>
        <authorList>
            <person name="Thawai C."/>
        </authorList>
    </citation>
    <scope>NUCLEOTIDE SEQUENCE</scope>
    <source>
        <strain evidence="2">SW21</strain>
    </source>
</reference>
<evidence type="ECO:0000259" key="1">
    <source>
        <dbReference type="Pfam" id="PF01261"/>
    </source>
</evidence>
<dbReference type="GO" id="GO:0016853">
    <property type="term" value="F:isomerase activity"/>
    <property type="evidence" value="ECO:0007669"/>
    <property type="project" value="UniProtKB-KW"/>
</dbReference>
<organism evidence="2 3">
    <name type="scientific">Gordonia aquimaris</name>
    <dbReference type="NCBI Taxonomy" id="2984863"/>
    <lineage>
        <taxon>Bacteria</taxon>
        <taxon>Bacillati</taxon>
        <taxon>Actinomycetota</taxon>
        <taxon>Actinomycetes</taxon>
        <taxon>Mycobacteriales</taxon>
        <taxon>Gordoniaceae</taxon>
        <taxon>Gordonia</taxon>
    </lineage>
</organism>